<proteinExistence type="predicted"/>
<dbReference type="Proteomes" id="UP000587070">
    <property type="component" value="Unassembled WGS sequence"/>
</dbReference>
<dbReference type="RefSeq" id="WP_153117411.1">
    <property type="nucleotide sequence ID" value="NZ_JACIGE010000010.1"/>
</dbReference>
<evidence type="ECO:0000313" key="1">
    <source>
        <dbReference type="EMBL" id="MBB4248340.1"/>
    </source>
</evidence>
<evidence type="ECO:0000313" key="2">
    <source>
        <dbReference type="Proteomes" id="UP000587070"/>
    </source>
</evidence>
<dbReference type="InterPro" id="IPR009363">
    <property type="entry name" value="Phage_Mu_Gp16"/>
</dbReference>
<comment type="caution">
    <text evidence="1">The sequence shown here is derived from an EMBL/GenBank/DDBJ whole genome shotgun (WGS) entry which is preliminary data.</text>
</comment>
<organism evidence="1 2">
    <name type="scientific">Rhodocyclus tenuis</name>
    <name type="common">Rhodospirillum tenue</name>
    <dbReference type="NCBI Taxonomy" id="1066"/>
    <lineage>
        <taxon>Bacteria</taxon>
        <taxon>Pseudomonadati</taxon>
        <taxon>Pseudomonadota</taxon>
        <taxon>Betaproteobacteria</taxon>
        <taxon>Rhodocyclales</taxon>
        <taxon>Rhodocyclaceae</taxon>
        <taxon>Rhodocyclus</taxon>
    </lineage>
</organism>
<dbReference type="Pfam" id="PF06252">
    <property type="entry name" value="GemA"/>
    <property type="match status" value="1"/>
</dbReference>
<accession>A0A840GBT7</accession>
<dbReference type="EMBL" id="JACIGE010000010">
    <property type="protein sequence ID" value="MBB4248340.1"/>
    <property type="molecule type" value="Genomic_DNA"/>
</dbReference>
<gene>
    <name evidence="1" type="ORF">GGD90_002732</name>
</gene>
<protein>
    <submittedName>
        <fullName evidence="1">Phage gp16-like protein</fullName>
    </submittedName>
</protein>
<reference evidence="1 2" key="1">
    <citation type="submission" date="2020-08" db="EMBL/GenBank/DDBJ databases">
        <title>Genome sequencing of Purple Non-Sulfur Bacteria from various extreme environments.</title>
        <authorList>
            <person name="Mayer M."/>
        </authorList>
    </citation>
    <scope>NUCLEOTIDE SEQUENCE [LARGE SCALE GENOMIC DNA]</scope>
    <source>
        <strain evidence="1 2">2761</strain>
    </source>
</reference>
<name>A0A840GBT7_RHOTE</name>
<keyword evidence="2" id="KW-1185">Reference proteome</keyword>
<sequence>MKTSPFHSSRVRAAETSALGNPQDRARLIRLLHVAKRDLQMADDTYRGVLMSVASKSSSSELSVTDLYRVLEHMKKAGFKVRVTKTADGKKRQSSRPLAQHAEDKKIRALWLLLHQLGAVKNPSEEALAAYVKRLTGVDALQWINGAQSLKLIESLKKWAMRFLPAAVKSRAEEVSAAIRTGSLQLEPQIINALGVAVGLAQSRKTFDPMLSAWELLNEVGQQKESGDGSAD</sequence>
<dbReference type="AlphaFoldDB" id="A0A840GBT7"/>
<dbReference type="OrthoDB" id="5460653at2"/>